<dbReference type="InterPro" id="IPR017975">
    <property type="entry name" value="Tubulin_CS"/>
</dbReference>
<evidence type="ECO:0000313" key="18">
    <source>
        <dbReference type="Proteomes" id="UP000243876"/>
    </source>
</evidence>
<dbReference type="SUPFAM" id="SSF55307">
    <property type="entry name" value="Tubulin C-terminal domain-like"/>
    <property type="match status" value="1"/>
</dbReference>
<keyword evidence="8 13" id="KW-0547">Nucleotide-binding</keyword>
<evidence type="ECO:0000313" key="17">
    <source>
        <dbReference type="EMBL" id="CEQ42267.1"/>
    </source>
</evidence>
<organism evidence="17 18">
    <name type="scientific">Sporidiobolus salmonicolor</name>
    <name type="common">Yeast-like fungus</name>
    <name type="synonym">Sporobolomyces salmonicolor</name>
    <dbReference type="NCBI Taxonomy" id="5005"/>
    <lineage>
        <taxon>Eukaryota</taxon>
        <taxon>Fungi</taxon>
        <taxon>Dikarya</taxon>
        <taxon>Basidiomycota</taxon>
        <taxon>Pucciniomycotina</taxon>
        <taxon>Microbotryomycetes</taxon>
        <taxon>Sporidiobolales</taxon>
        <taxon>Sporidiobolaceae</taxon>
        <taxon>Sporobolomyces</taxon>
    </lineage>
</organism>
<keyword evidence="6 13" id="KW-0493">Microtubule</keyword>
<evidence type="ECO:0000256" key="3">
    <source>
        <dbReference type="ARBA" id="ARBA00009636"/>
    </source>
</evidence>
<comment type="subunit">
    <text evidence="4">Dimer of alpha and beta chains. A typical microtubule is a hollow water-filled tube with an outer diameter of 25 nm and an inner diameter of 15 nM. Alpha-beta heterodimers associate head-to-tail to form protofilaments running lengthwise along the microtubule wall with the beta-tubulin subunit facing the microtubule plus end conferring a structural polarity. Microtubules usually have 13 protofilaments but different protofilament numbers can be found in some organisms and specialized cells.</text>
</comment>
<dbReference type="InterPro" id="IPR003008">
    <property type="entry name" value="Tubulin_FtsZ_GTPase"/>
</dbReference>
<gene>
    <name evidence="17" type="primary">SPOSA6832_04071</name>
</gene>
<protein>
    <submittedName>
        <fullName evidence="17">SPOSA6832_04071-mRNA-1:cds</fullName>
    </submittedName>
</protein>
<dbReference type="PRINTS" id="PR01161">
    <property type="entry name" value="TUBULIN"/>
</dbReference>
<evidence type="ECO:0000256" key="11">
    <source>
        <dbReference type="ARBA" id="ARBA00023212"/>
    </source>
</evidence>
<dbReference type="EMBL" id="CENE01000023">
    <property type="protein sequence ID" value="CEQ42267.1"/>
    <property type="molecule type" value="Genomic_DNA"/>
</dbReference>
<evidence type="ECO:0000256" key="13">
    <source>
        <dbReference type="RuleBase" id="RU000352"/>
    </source>
</evidence>
<evidence type="ECO:0000256" key="10">
    <source>
        <dbReference type="ARBA" id="ARBA00023134"/>
    </source>
</evidence>
<evidence type="ECO:0000256" key="7">
    <source>
        <dbReference type="ARBA" id="ARBA00022723"/>
    </source>
</evidence>
<evidence type="ECO:0000256" key="5">
    <source>
        <dbReference type="ARBA" id="ARBA00022490"/>
    </source>
</evidence>
<dbReference type="InterPro" id="IPR023123">
    <property type="entry name" value="Tubulin_C"/>
</dbReference>
<evidence type="ECO:0000256" key="12">
    <source>
        <dbReference type="ARBA" id="ARBA00034296"/>
    </source>
</evidence>
<dbReference type="InterPro" id="IPR008280">
    <property type="entry name" value="Tub_FtsZ_C"/>
</dbReference>
<dbReference type="Pfam" id="PF00091">
    <property type="entry name" value="Tubulin"/>
    <property type="match status" value="1"/>
</dbReference>
<keyword evidence="7" id="KW-0479">Metal-binding</keyword>
<dbReference type="InterPro" id="IPR004057">
    <property type="entry name" value="Epsilon_tubulin"/>
</dbReference>
<dbReference type="GO" id="GO:0046872">
    <property type="term" value="F:metal ion binding"/>
    <property type="evidence" value="ECO:0007669"/>
    <property type="project" value="UniProtKB-KW"/>
</dbReference>
<dbReference type="PROSITE" id="PS00227">
    <property type="entry name" value="TUBULIN"/>
    <property type="match status" value="1"/>
</dbReference>
<evidence type="ECO:0000256" key="9">
    <source>
        <dbReference type="ARBA" id="ARBA00022842"/>
    </source>
</evidence>
<comment type="similarity">
    <text evidence="3 13">Belongs to the tubulin family.</text>
</comment>
<name>A0A0D6EQF7_SPOSA</name>
<dbReference type="CDD" id="cd02187">
    <property type="entry name" value="beta_tubulin"/>
    <property type="match status" value="1"/>
</dbReference>
<proteinExistence type="inferred from homology"/>
<dbReference type="OrthoDB" id="1662883at2759"/>
<sequence>MRQAGNQIATAFWEGILGEHGLDYGGHLKDGVTSEQTDRLDVFFSEAGMFSSSSLPGFVGILLSTEAREVLIRSLSCAVAESKKYVPRGLQIDLEPSTGDAIKGSKIGGLFRPSGFIFGNSGAGNNWAKGYYTEGAELVDTIMDQLRHEAEGCELLQGFQLVHSIGGGTGSGLGTLLLGKIREEVGTYPDRMLATYSILPSPKVSETVVEPYNAVLSFHQLVEQSDLTFNFDNEALSPLTPNDILKKTLKKDSPAYPDLNDLIARVMSGISQPLRFPGQLNSDLRKLGTNLVPFPRLHFFTTSYAPLIAPGSIAHQRMKIPEITSQLFEASNQMAASDPRTGKYLTVAAYFRGRNLSSREVEESMLAVHQRNPDFFVEWIPNSAQTALCSVPPADAPVAGTLISNNTCVQDLFRRTHSQFAALFKRHVATLLLDRTVPSLKSSLFSRAFLHWYTGEGMDEMEFTEAESNMSAPPPFSMPPAQYQEAGLDEEEEYLDETGEEGIEYADE</sequence>
<keyword evidence="11" id="KW-0206">Cytoskeleton</keyword>
<feature type="domain" description="Tubulin/FtsZ GTPase" evidence="15">
    <location>
        <begin position="71"/>
        <end position="278"/>
    </location>
</feature>
<dbReference type="AlphaFoldDB" id="A0A0D6EQF7"/>
<dbReference type="GO" id="GO:0007017">
    <property type="term" value="P:microtubule-based process"/>
    <property type="evidence" value="ECO:0007669"/>
    <property type="project" value="InterPro"/>
</dbReference>
<comment type="cofactor">
    <cofactor evidence="1">
        <name>Mg(2+)</name>
        <dbReference type="ChEBI" id="CHEBI:18420"/>
    </cofactor>
</comment>
<evidence type="ECO:0000256" key="8">
    <source>
        <dbReference type="ARBA" id="ARBA00022741"/>
    </source>
</evidence>
<dbReference type="InterPro" id="IPR000217">
    <property type="entry name" value="Tubulin"/>
</dbReference>
<feature type="domain" description="Tubulin/FtsZ 2-layer sandwich" evidence="16">
    <location>
        <begin position="280"/>
        <end position="418"/>
    </location>
</feature>
<evidence type="ECO:0000256" key="2">
    <source>
        <dbReference type="ARBA" id="ARBA00004245"/>
    </source>
</evidence>
<dbReference type="FunFam" id="3.30.1330.20:FF:000009">
    <property type="entry name" value="Tubulin beta chain"/>
    <property type="match status" value="1"/>
</dbReference>
<dbReference type="Gene3D" id="3.30.1330.20">
    <property type="entry name" value="Tubulin/FtsZ, C-terminal domain"/>
    <property type="match status" value="1"/>
</dbReference>
<dbReference type="Gene3D" id="3.40.50.1440">
    <property type="entry name" value="Tubulin/FtsZ, GTPase domain"/>
    <property type="match status" value="1"/>
</dbReference>
<keyword evidence="5" id="KW-0963">Cytoplasm</keyword>
<evidence type="ECO:0000256" key="4">
    <source>
        <dbReference type="ARBA" id="ARBA00011747"/>
    </source>
</evidence>
<keyword evidence="10 13" id="KW-0342">GTP-binding</keyword>
<keyword evidence="9" id="KW-0460">Magnesium</keyword>
<dbReference type="Gene3D" id="1.10.287.600">
    <property type="entry name" value="Helix hairpin bin"/>
    <property type="match status" value="1"/>
</dbReference>
<reference evidence="18" key="1">
    <citation type="submission" date="2015-02" db="EMBL/GenBank/DDBJ databases">
        <authorList>
            <person name="Gon?alves P."/>
        </authorList>
    </citation>
    <scope>NUCLEOTIDE SEQUENCE [LARGE SCALE GENOMIC DNA]</scope>
</reference>
<evidence type="ECO:0000259" key="16">
    <source>
        <dbReference type="SMART" id="SM00865"/>
    </source>
</evidence>
<dbReference type="SUPFAM" id="SSF52490">
    <property type="entry name" value="Tubulin nucleotide-binding domain-like"/>
    <property type="match status" value="1"/>
</dbReference>
<dbReference type="PANTHER" id="PTHR11588">
    <property type="entry name" value="TUBULIN"/>
    <property type="match status" value="1"/>
</dbReference>
<feature type="region of interest" description="Disordered" evidence="14">
    <location>
        <begin position="465"/>
        <end position="508"/>
    </location>
</feature>
<accession>A0A0D6EQF7</accession>
<dbReference type="Pfam" id="PF03953">
    <property type="entry name" value="Tubulin_C"/>
    <property type="match status" value="1"/>
</dbReference>
<comment type="subcellular location">
    <subcellularLocation>
        <location evidence="2">Cytoplasm</location>
        <location evidence="2">Cytoskeleton</location>
    </subcellularLocation>
</comment>
<dbReference type="SMART" id="SM00865">
    <property type="entry name" value="Tubulin_C"/>
    <property type="match status" value="1"/>
</dbReference>
<dbReference type="InterPro" id="IPR036525">
    <property type="entry name" value="Tubulin/FtsZ_GTPase_sf"/>
</dbReference>
<dbReference type="Proteomes" id="UP000243876">
    <property type="component" value="Unassembled WGS sequence"/>
</dbReference>
<evidence type="ECO:0000256" key="1">
    <source>
        <dbReference type="ARBA" id="ARBA00001946"/>
    </source>
</evidence>
<dbReference type="SMART" id="SM00864">
    <property type="entry name" value="Tubulin"/>
    <property type="match status" value="1"/>
</dbReference>
<keyword evidence="18" id="KW-1185">Reference proteome</keyword>
<evidence type="ECO:0000259" key="15">
    <source>
        <dbReference type="SMART" id="SM00864"/>
    </source>
</evidence>
<evidence type="ECO:0000256" key="6">
    <source>
        <dbReference type="ARBA" id="ARBA00022701"/>
    </source>
</evidence>
<evidence type="ECO:0000256" key="14">
    <source>
        <dbReference type="SAM" id="MobiDB-lite"/>
    </source>
</evidence>
<dbReference type="PRINTS" id="PR01519">
    <property type="entry name" value="EPSLNTUBULIN"/>
</dbReference>
<feature type="non-terminal residue" evidence="17">
    <location>
        <position position="1"/>
    </location>
</feature>
<dbReference type="InterPro" id="IPR037103">
    <property type="entry name" value="Tubulin/FtsZ-like_C"/>
</dbReference>
<comment type="function">
    <text evidence="12">Tubulin is the major constituent of microtubules, a cylinder consisting of laterally associated linear protofilaments composed of alpha- and beta-tubulin heterodimers. Microtubules grow by the addition of GTP-tubulin dimers to the microtubule end, where a stabilizing cap forms. Below the cap, tubulin dimers are in GDP-bound state, owing to GTPase activity of alpha-tubulin.</text>
</comment>
<dbReference type="GO" id="GO:0005525">
    <property type="term" value="F:GTP binding"/>
    <property type="evidence" value="ECO:0007669"/>
    <property type="project" value="UniProtKB-UniRule"/>
</dbReference>
<feature type="compositionally biased region" description="Acidic residues" evidence="14">
    <location>
        <begin position="487"/>
        <end position="508"/>
    </location>
</feature>
<dbReference type="GO" id="GO:0005874">
    <property type="term" value="C:microtubule"/>
    <property type="evidence" value="ECO:0007669"/>
    <property type="project" value="UniProtKB-KW"/>
</dbReference>
<dbReference type="InterPro" id="IPR018316">
    <property type="entry name" value="Tubulin/FtsZ_2-layer-sand-dom"/>
</dbReference>